<dbReference type="RefSeq" id="WP_011887321.1">
    <property type="nucleotide sequence ID" value="NZ_CP017690.1"/>
</dbReference>
<reference evidence="1 2" key="1">
    <citation type="submission" date="2023-08" db="EMBL/GenBank/DDBJ databases">
        <title>Complete genome sequence of Geobacillus thermodenitrificans K1041, a genetically tractable strain representative of the genus Geobacillus.</title>
        <authorList>
            <person name="Kani S."/>
            <person name="Suzuki H."/>
        </authorList>
    </citation>
    <scope>NUCLEOTIDE SEQUENCE [LARGE SCALE GENOMIC DNA]</scope>
    <source>
        <strain evidence="1 2">K1041</strain>
    </source>
</reference>
<dbReference type="EMBL" id="CP133461">
    <property type="protein sequence ID" value="WMV77755.1"/>
    <property type="molecule type" value="Genomic_DNA"/>
</dbReference>
<keyword evidence="2" id="KW-1185">Reference proteome</keyword>
<dbReference type="Proteomes" id="UP001297580">
    <property type="component" value="Chromosome"/>
</dbReference>
<evidence type="ECO:0000313" key="1">
    <source>
        <dbReference type="EMBL" id="WMV77755.1"/>
    </source>
</evidence>
<proteinExistence type="predicted"/>
<sequence length="111" mass="13166">MVRLWRKKMWMAKRAYEATIFQTPRFGEPKYRQVCRLTVTASDHHEALSILYRMFNVVDLMPKNCQARFMGTGDIVLIDEGRKGQTYYRLCSGGWKPVERQRVILTEYSKI</sequence>
<protein>
    <submittedName>
        <fullName evidence="1">Uncharacterized protein</fullName>
    </submittedName>
</protein>
<gene>
    <name evidence="1" type="ORF">HSX42_08455</name>
</gene>
<accession>A0ABY9QFR3</accession>
<organism evidence="1 2">
    <name type="scientific">Geobacillus thermodenitrificans</name>
    <dbReference type="NCBI Taxonomy" id="33940"/>
    <lineage>
        <taxon>Bacteria</taxon>
        <taxon>Bacillati</taxon>
        <taxon>Bacillota</taxon>
        <taxon>Bacilli</taxon>
        <taxon>Bacillales</taxon>
        <taxon>Anoxybacillaceae</taxon>
        <taxon>Geobacillus</taxon>
    </lineage>
</organism>
<dbReference type="GeneID" id="87620990"/>
<evidence type="ECO:0000313" key="2">
    <source>
        <dbReference type="Proteomes" id="UP001297580"/>
    </source>
</evidence>
<name>A0ABY9QFR3_GEOTD</name>